<feature type="chain" id="PRO_5045309621" evidence="2">
    <location>
        <begin position="28"/>
        <end position="448"/>
    </location>
</feature>
<dbReference type="EMBL" id="CP121689">
    <property type="protein sequence ID" value="WZL76736.1"/>
    <property type="molecule type" value="Genomic_DNA"/>
</dbReference>
<evidence type="ECO:0000313" key="4">
    <source>
        <dbReference type="EMBL" id="WZL76736.1"/>
    </source>
</evidence>
<feature type="region of interest" description="Disordered" evidence="1">
    <location>
        <begin position="329"/>
        <end position="348"/>
    </location>
</feature>
<evidence type="ECO:0000256" key="2">
    <source>
        <dbReference type="SAM" id="SignalP"/>
    </source>
</evidence>
<feature type="signal peptide" evidence="2">
    <location>
        <begin position="1"/>
        <end position="27"/>
    </location>
</feature>
<keyword evidence="2" id="KW-0732">Signal</keyword>
<dbReference type="RefSeq" id="WP_369018900.1">
    <property type="nucleotide sequence ID" value="NZ_CP121689.1"/>
</dbReference>
<dbReference type="NCBIfam" id="TIGR02669">
    <property type="entry name" value="SpoIID_LytB"/>
    <property type="match status" value="1"/>
</dbReference>
<dbReference type="InterPro" id="IPR013486">
    <property type="entry name" value="SpoIID/LytB"/>
</dbReference>
<dbReference type="PANTHER" id="PTHR30032:SF4">
    <property type="entry name" value="AMIDASE ENHANCER"/>
    <property type="match status" value="1"/>
</dbReference>
<evidence type="ECO:0000256" key="1">
    <source>
        <dbReference type="SAM" id="MobiDB-lite"/>
    </source>
</evidence>
<dbReference type="InterPro" id="IPR013693">
    <property type="entry name" value="SpoIID/LytB_N"/>
</dbReference>
<name>A0ABZ2YEN9_9BACT</name>
<keyword evidence="5" id="KW-1185">Reference proteome</keyword>
<dbReference type="Proteomes" id="UP001461341">
    <property type="component" value="Chromosome"/>
</dbReference>
<gene>
    <name evidence="4" type="ORF">QBE54_03110</name>
</gene>
<evidence type="ECO:0000313" key="5">
    <source>
        <dbReference type="Proteomes" id="UP001461341"/>
    </source>
</evidence>
<dbReference type="InterPro" id="IPR051922">
    <property type="entry name" value="Bact_Sporulation_Assoc"/>
</dbReference>
<reference evidence="4 5" key="1">
    <citation type="submission" date="2023-03" db="EMBL/GenBank/DDBJ databases">
        <title>Novel Species.</title>
        <authorList>
            <person name="Ma S."/>
        </authorList>
    </citation>
    <scope>NUCLEOTIDE SEQUENCE [LARGE SCALE GENOMIC DNA]</scope>
    <source>
        <strain evidence="4 5">B11</strain>
    </source>
</reference>
<dbReference type="Pfam" id="PF08486">
    <property type="entry name" value="SpoIID"/>
    <property type="match status" value="1"/>
</dbReference>
<organism evidence="4 5">
    <name type="scientific">Thermatribacter velox</name>
    <dbReference type="NCBI Taxonomy" id="3039681"/>
    <lineage>
        <taxon>Bacteria</taxon>
        <taxon>Pseudomonadati</taxon>
        <taxon>Atribacterota</taxon>
        <taxon>Atribacteria</taxon>
        <taxon>Atribacterales</taxon>
        <taxon>Thermatribacteraceae</taxon>
        <taxon>Thermatribacter</taxon>
    </lineage>
</organism>
<evidence type="ECO:0000259" key="3">
    <source>
        <dbReference type="Pfam" id="PF08486"/>
    </source>
</evidence>
<feature type="domain" description="Sporulation stage II protein D amidase enhancer LytB N-terminal" evidence="3">
    <location>
        <begin position="114"/>
        <end position="203"/>
    </location>
</feature>
<accession>A0ABZ2YEN9</accession>
<proteinExistence type="predicted"/>
<dbReference type="PANTHER" id="PTHR30032">
    <property type="entry name" value="N-ACETYLMURAMOYL-L-ALANINE AMIDASE-RELATED"/>
    <property type="match status" value="1"/>
</dbReference>
<protein>
    <submittedName>
        <fullName evidence="4">SpoIID/LytB domain-containing protein</fullName>
    </submittedName>
</protein>
<sequence length="448" mass="49945">MIYKKLLRTFALLVVLGTLFALNRAFADEPWVRVGIGLFQEVHLEASQGLKISLSDGKNLAKNSVHFSIAKDGTININGTSSHAFSILVTPRGGIARVNGRPYRGRFMLYAVGSDIKVVNLVSLEDYIKGTVKLEISPRWPQEAVLAYIIVVRTYALANLGRHRDEGFDFCASSHCLCYGGVNAESEITNSLVEKSRGLIVTYQGKPAQVFFHSESGGVTESASAVWGKQVPYLVSVVSPWEEEAPHAKWKVSFSLSQIEKKLLEKGLIKGKLQNLSFEFGENGRAREVKALTTQGVFTFTAHRFREAMGFDKLPSTLFRVNIERQSKTIPSVGPRENPKSSRGSQRKKDIEELLQKDWTLDEIIAYLQEREQLRKSNLSVQDAEVAGISLTQDVSEEVWCVFEGSGYGHGVGLSQWGARGMALQGYDCFQILQHYFPGCEIRRAVFR</sequence>